<accession>A0AAD5E123</accession>
<feature type="region of interest" description="Disordered" evidence="1">
    <location>
        <begin position="100"/>
        <end position="137"/>
    </location>
</feature>
<evidence type="ECO:0000256" key="1">
    <source>
        <dbReference type="SAM" id="MobiDB-lite"/>
    </source>
</evidence>
<organism evidence="2 3">
    <name type="scientific">Chlorella ohadii</name>
    <dbReference type="NCBI Taxonomy" id="2649997"/>
    <lineage>
        <taxon>Eukaryota</taxon>
        <taxon>Viridiplantae</taxon>
        <taxon>Chlorophyta</taxon>
        <taxon>core chlorophytes</taxon>
        <taxon>Trebouxiophyceae</taxon>
        <taxon>Chlorellales</taxon>
        <taxon>Chlorellaceae</taxon>
        <taxon>Chlorella clade</taxon>
        <taxon>Chlorella</taxon>
    </lineage>
</organism>
<proteinExistence type="predicted"/>
<reference evidence="2" key="1">
    <citation type="submission" date="2020-11" db="EMBL/GenBank/DDBJ databases">
        <title>Chlorella ohadii genome sequencing and assembly.</title>
        <authorList>
            <person name="Murik O."/>
            <person name="Treves H."/>
            <person name="Kedem I."/>
            <person name="Shotland Y."/>
            <person name="Kaplan A."/>
        </authorList>
    </citation>
    <scope>NUCLEOTIDE SEQUENCE</scope>
    <source>
        <strain evidence="2">1</strain>
    </source>
</reference>
<protein>
    <submittedName>
        <fullName evidence="2">Uncharacterized protein</fullName>
    </submittedName>
</protein>
<evidence type="ECO:0000313" key="2">
    <source>
        <dbReference type="EMBL" id="KAI7844274.1"/>
    </source>
</evidence>
<dbReference type="Proteomes" id="UP001205105">
    <property type="component" value="Unassembled WGS sequence"/>
</dbReference>
<evidence type="ECO:0000313" key="3">
    <source>
        <dbReference type="Proteomes" id="UP001205105"/>
    </source>
</evidence>
<gene>
    <name evidence="2" type="ORF">COHA_002072</name>
</gene>
<dbReference type="AlphaFoldDB" id="A0AAD5E123"/>
<feature type="compositionally biased region" description="Low complexity" evidence="1">
    <location>
        <begin position="101"/>
        <end position="125"/>
    </location>
</feature>
<name>A0AAD5E123_9CHLO</name>
<comment type="caution">
    <text evidence="2">The sequence shown here is derived from an EMBL/GenBank/DDBJ whole genome shotgun (WGS) entry which is preliminary data.</text>
</comment>
<dbReference type="EMBL" id="JADXDR010000032">
    <property type="protein sequence ID" value="KAI7844274.1"/>
    <property type="molecule type" value="Genomic_DNA"/>
</dbReference>
<sequence length="704" mass="75330">MAPPHAFYNTGWQQHSVAPLAANYAAPPAGYAGPAGYAVAPAGTVAASAAAPPQGGSSAAVPFSAAQPYAHASGPREGLVPPPPPQPAAAIAVCGTVGAEAAPHGQEQQLQQQQQHSSQAAAPTAKEATPSVEDSLPAAPRDEYWHWDPVLALERRCLGLLRQHGQQPDYQLLRLLREDGVRSLPPFLGDAGQSEESVFRRFVGNRPHLFEVVRGDELRPAPRAADLLHIKQQLLDALYGRRLRRAPISELHALLMDRASSSIDALPRKMGAQVQALETFPVFMRHCLGDCVWLWGETASIFAELRPFDRSEDSDPTICCSTVVCRNSPDAAFLRQCPVQYVADPKAACKGGADCTHGTLQFGDGEEALPVSGNWWWPDGQPARSAFVSTGHSLLLTDERACCDEELAAAAARWAALDAPCCALQPAAEGAATSEAEAAFEAGLSIMAVTSRGHLLDLPQGRQLLVAPLEAVQAALEEQAAGAAGGAQLAPPAVLAQLAQQAAEAGQEQDPVWQMERAIVSKLLADGPQPVHVLQSMDIFIPPFLTKFQCDSKQDTKLLRFITQRGHLFTVPHMLAPVELKPGAASFLVLKKRLLAHLAHCPQKRARLSELHQVARAAPPLGSTQLRELASRDFGAFCRKLLGDCIWLFRTADPYVELRPFDSCGGQCPLGFNCRKCHAVPRGHGTNHSLVAARLAGESAAGRR</sequence>
<keyword evidence="3" id="KW-1185">Reference proteome</keyword>